<feature type="compositionally biased region" description="Polar residues" evidence="1">
    <location>
        <begin position="1"/>
        <end position="10"/>
    </location>
</feature>
<organism evidence="2 3">
    <name type="scientific">Chryseobacterium gotjawalense</name>
    <dbReference type="NCBI Taxonomy" id="3042315"/>
    <lineage>
        <taxon>Bacteria</taxon>
        <taxon>Pseudomonadati</taxon>
        <taxon>Bacteroidota</taxon>
        <taxon>Flavobacteriia</taxon>
        <taxon>Flavobacteriales</taxon>
        <taxon>Weeksellaceae</taxon>
        <taxon>Chryseobacterium group</taxon>
        <taxon>Chryseobacterium</taxon>
    </lineage>
</organism>
<evidence type="ECO:0000256" key="1">
    <source>
        <dbReference type="SAM" id="MobiDB-lite"/>
    </source>
</evidence>
<proteinExistence type="predicted"/>
<dbReference type="RefSeq" id="WP_282905219.1">
    <property type="nucleotide sequence ID" value="NZ_CP124855.1"/>
</dbReference>
<evidence type="ECO:0000313" key="2">
    <source>
        <dbReference type="EMBL" id="WHF51908.1"/>
    </source>
</evidence>
<accession>A0ABY8RFF6</accession>
<feature type="region of interest" description="Disordered" evidence="1">
    <location>
        <begin position="1"/>
        <end position="26"/>
    </location>
</feature>
<evidence type="ECO:0000313" key="3">
    <source>
        <dbReference type="Proteomes" id="UP001241656"/>
    </source>
</evidence>
<sequence length="393" mass="46656">MNAAKNNIGYNKTARRKKTEATSPTIGRICRLDETGKRHFRNPKRPKEISSDSATSNGFLKVIFLPKLKEDETATTQQNGKKITKTERDFHQSLSRLANHYGINPMPTKEFEYPCNIALSLFDTEKQLKSKIKNWDNIRLIQKENKTYFISEERCSTASTLFYIPVIPLYNMLKDKKRKKSAQLLLSVCSYLYRNADVPYYRQENSYLYWNYEMLTDWLDQDEEIDQNHLYKKELQQAEILGDFMEQKISHRKNLKIFGKRLEKFKPKDDFDEKCFQLSKKVFQLYNDYPEERYFRNAHFNNVPKPENREGEEDYDEETVISMDKYISFFADDKGWVYQNLIDCVNNEFNEYSELQEPMIFKAFNGSDISENNLDFENRLFEILIQLSTLLGS</sequence>
<keyword evidence="3" id="KW-1185">Reference proteome</keyword>
<protein>
    <submittedName>
        <fullName evidence="2">Uncharacterized protein</fullName>
    </submittedName>
</protein>
<gene>
    <name evidence="2" type="ORF">QGN23_01195</name>
</gene>
<name>A0ABY8RFF6_9FLAO</name>
<reference evidence="2 3" key="1">
    <citation type="submission" date="2023-05" db="EMBL/GenBank/DDBJ databases">
        <title>Genomic insight into Chryseobacterium sp. wdc7 isolated forest soil (Gotjawal).</title>
        <authorList>
            <person name="Park S.-J."/>
        </authorList>
    </citation>
    <scope>NUCLEOTIDE SEQUENCE [LARGE SCALE GENOMIC DNA]</scope>
    <source>
        <strain evidence="3">wdc7</strain>
    </source>
</reference>
<dbReference type="Proteomes" id="UP001241656">
    <property type="component" value="Chromosome"/>
</dbReference>
<dbReference type="EMBL" id="CP124855">
    <property type="protein sequence ID" value="WHF51908.1"/>
    <property type="molecule type" value="Genomic_DNA"/>
</dbReference>